<gene>
    <name evidence="3" type="ORF">MAN_08254</name>
</gene>
<keyword evidence="2" id="KW-0472">Membrane</keyword>
<keyword evidence="4" id="KW-1185">Reference proteome</keyword>
<dbReference type="Proteomes" id="UP000031186">
    <property type="component" value="Unassembled WGS sequence"/>
</dbReference>
<feature type="transmembrane region" description="Helical" evidence="2">
    <location>
        <begin position="75"/>
        <end position="97"/>
    </location>
</feature>
<organism evidence="3 4">
    <name type="scientific">Metarhizium anisopliae (strain ARSEF 549)</name>
    <dbReference type="NCBI Taxonomy" id="3151832"/>
    <lineage>
        <taxon>Eukaryota</taxon>
        <taxon>Fungi</taxon>
        <taxon>Dikarya</taxon>
        <taxon>Ascomycota</taxon>
        <taxon>Pezizomycotina</taxon>
        <taxon>Sordariomycetes</taxon>
        <taxon>Hypocreomycetidae</taxon>
        <taxon>Hypocreales</taxon>
        <taxon>Clavicipitaceae</taxon>
        <taxon>Metarhizium</taxon>
    </lineage>
</organism>
<evidence type="ECO:0000313" key="4">
    <source>
        <dbReference type="Proteomes" id="UP000031186"/>
    </source>
</evidence>
<keyword evidence="2" id="KW-1133">Transmembrane helix</keyword>
<protein>
    <submittedName>
        <fullName evidence="3">Uncharacterized protein</fullName>
    </submittedName>
</protein>
<comment type="caution">
    <text evidence="3">The sequence shown here is derived from an EMBL/GenBank/DDBJ whole genome shotgun (WGS) entry which is preliminary data.</text>
</comment>
<feature type="region of interest" description="Disordered" evidence="1">
    <location>
        <begin position="106"/>
        <end position="144"/>
    </location>
</feature>
<evidence type="ECO:0000256" key="1">
    <source>
        <dbReference type="SAM" id="MobiDB-lite"/>
    </source>
</evidence>
<dbReference type="HOGENOM" id="CLU_116807_0_0_1"/>
<dbReference type="VEuPathDB" id="FungiDB:MAN_08254"/>
<reference evidence="3 4" key="1">
    <citation type="journal article" date="2014" name="Proc. Natl. Acad. Sci. U.S.A.">
        <title>Trajectory and genomic determinants of fungal-pathogen speciation and host adaptation.</title>
        <authorList>
            <person name="Hu X."/>
            <person name="Xiao G."/>
            <person name="Zheng P."/>
            <person name="Shang Y."/>
            <person name="Su Y."/>
            <person name="Zhang X."/>
            <person name="Liu X."/>
            <person name="Zhan S."/>
            <person name="St Leger R.J."/>
            <person name="Wang C."/>
        </authorList>
    </citation>
    <scope>NUCLEOTIDE SEQUENCE [LARGE SCALE GENOMIC DNA]</scope>
    <source>
        <strain evidence="3 4">ARSEF 549</strain>
    </source>
</reference>
<dbReference type="EMBL" id="AZNF01000012">
    <property type="protein sequence ID" value="KID62250.1"/>
    <property type="molecule type" value="Genomic_DNA"/>
</dbReference>
<feature type="compositionally biased region" description="Pro residues" evidence="1">
    <location>
        <begin position="126"/>
        <end position="144"/>
    </location>
</feature>
<dbReference type="AlphaFoldDB" id="A0A0B4EJD1"/>
<evidence type="ECO:0000313" key="3">
    <source>
        <dbReference type="EMBL" id="KID62250.1"/>
    </source>
</evidence>
<sequence length="144" mass="15867">MYIPLREFQSRAAGQEAHDRSGGLEYSPPWVAKLHHEARRRLNISTYTSRRALNGAALGKRQFSSGAADTTNVQIGIALGIILGVFLIATGAFLYMYRSSVRFTYRKHRRHHTKSSRSSSKSTESTPPPAPAPPPPAPEAEPPK</sequence>
<accession>A0A0B4EJD1</accession>
<evidence type="ECO:0000256" key="2">
    <source>
        <dbReference type="SAM" id="Phobius"/>
    </source>
</evidence>
<proteinExistence type="predicted"/>
<feature type="compositionally biased region" description="Basic residues" evidence="1">
    <location>
        <begin position="106"/>
        <end position="115"/>
    </location>
</feature>
<dbReference type="OrthoDB" id="4940809at2759"/>
<keyword evidence="2" id="KW-0812">Transmembrane</keyword>
<name>A0A0B4EJD1_METAF</name>
<feature type="compositionally biased region" description="Low complexity" evidence="1">
    <location>
        <begin position="116"/>
        <end position="125"/>
    </location>
</feature>
<feature type="non-terminal residue" evidence="3">
    <location>
        <position position="1"/>
    </location>
</feature>